<dbReference type="InterPro" id="IPR000594">
    <property type="entry name" value="ThiF_NAD_FAD-bd"/>
</dbReference>
<dbReference type="Gene3D" id="3.40.50.720">
    <property type="entry name" value="NAD(P)-binding Rossmann-like Domain"/>
    <property type="match status" value="1"/>
</dbReference>
<evidence type="ECO:0000256" key="4">
    <source>
        <dbReference type="RuleBase" id="RU368009"/>
    </source>
</evidence>
<dbReference type="EMBL" id="SNRW01002437">
    <property type="protein sequence ID" value="KAA6392766.1"/>
    <property type="molecule type" value="Genomic_DNA"/>
</dbReference>
<keyword evidence="1 4" id="KW-0547">Nucleotide-binding</keyword>
<dbReference type="GO" id="GO:0005634">
    <property type="term" value="C:nucleus"/>
    <property type="evidence" value="ECO:0007669"/>
    <property type="project" value="TreeGrafter"/>
</dbReference>
<dbReference type="EC" id="6.2.1.64" evidence="4"/>
<accession>A0A5J4WDJ9</accession>
<keyword evidence="2 4" id="KW-0833">Ubl conjugation pathway</keyword>
<organism evidence="6 7">
    <name type="scientific">Streblomastix strix</name>
    <dbReference type="NCBI Taxonomy" id="222440"/>
    <lineage>
        <taxon>Eukaryota</taxon>
        <taxon>Metamonada</taxon>
        <taxon>Preaxostyla</taxon>
        <taxon>Oxymonadida</taxon>
        <taxon>Streblomastigidae</taxon>
        <taxon>Streblomastix</taxon>
    </lineage>
</organism>
<dbReference type="InterPro" id="IPR023318">
    <property type="entry name" value="Ub_act_enz_dom_a_sf"/>
</dbReference>
<comment type="similarity">
    <text evidence="4">Belongs to the ubiquitin-activating E1 family. UBA3 subfamily.</text>
</comment>
<feature type="domain" description="THIF-type NAD/FAD binding fold" evidence="5">
    <location>
        <begin position="41"/>
        <end position="325"/>
    </location>
</feature>
<dbReference type="GO" id="GO:0005737">
    <property type="term" value="C:cytoplasm"/>
    <property type="evidence" value="ECO:0007669"/>
    <property type="project" value="TreeGrafter"/>
</dbReference>
<dbReference type="PANTHER" id="PTHR10953">
    <property type="entry name" value="UBIQUITIN-ACTIVATING ENZYME E1"/>
    <property type="match status" value="1"/>
</dbReference>
<evidence type="ECO:0000256" key="1">
    <source>
        <dbReference type="ARBA" id="ARBA00022741"/>
    </source>
</evidence>
<dbReference type="AlphaFoldDB" id="A0A5J4WDJ9"/>
<dbReference type="Pfam" id="PF00899">
    <property type="entry name" value="ThiF"/>
    <property type="match status" value="1"/>
</dbReference>
<gene>
    <name evidence="6" type="ORF">EZS28_011705</name>
</gene>
<comment type="catalytic activity">
    <reaction evidence="4">
        <text>ATP + [NEDD8 protein] + [E1 NEDD8-activating enzyme]-L-cysteine = AMP + diphosphate + [E1 NEDD8-activating enzyme]-S-[NEDD8 protein]-yl-L-cysteine.</text>
        <dbReference type="EC" id="6.2.1.64"/>
    </reaction>
</comment>
<dbReference type="Gene3D" id="1.10.10.520">
    <property type="entry name" value="Ubiquitin activating enzymes (Uba3). Chain: B, domain 2"/>
    <property type="match status" value="1"/>
</dbReference>
<keyword evidence="4" id="KW-0436">Ligase</keyword>
<reference evidence="6 7" key="1">
    <citation type="submission" date="2019-03" db="EMBL/GenBank/DDBJ databases">
        <title>Single cell metagenomics reveals metabolic interactions within the superorganism composed of flagellate Streblomastix strix and complex community of Bacteroidetes bacteria on its surface.</title>
        <authorList>
            <person name="Treitli S.C."/>
            <person name="Kolisko M."/>
            <person name="Husnik F."/>
            <person name="Keeling P."/>
            <person name="Hampl V."/>
        </authorList>
    </citation>
    <scope>NUCLEOTIDE SEQUENCE [LARGE SCALE GENOMIC DNA]</scope>
    <source>
        <strain evidence="6">ST1C</strain>
    </source>
</reference>
<dbReference type="Proteomes" id="UP000324800">
    <property type="component" value="Unassembled WGS sequence"/>
</dbReference>
<evidence type="ECO:0000256" key="3">
    <source>
        <dbReference type="ARBA" id="ARBA00022840"/>
    </source>
</evidence>
<dbReference type="InterPro" id="IPR037078">
    <property type="entry name" value="NEDD8-ac_enz1_catalyticsu_C"/>
</dbReference>
<evidence type="ECO:0000313" key="7">
    <source>
        <dbReference type="Proteomes" id="UP000324800"/>
    </source>
</evidence>
<proteinExistence type="inferred from homology"/>
<dbReference type="GO" id="GO:0019781">
    <property type="term" value="F:NEDD8 activating enzyme activity"/>
    <property type="evidence" value="ECO:0007669"/>
    <property type="project" value="UniProtKB-UniRule"/>
</dbReference>
<dbReference type="GO" id="GO:0045116">
    <property type="term" value="P:protein neddylation"/>
    <property type="evidence" value="ECO:0007669"/>
    <property type="project" value="UniProtKB-UniRule"/>
</dbReference>
<dbReference type="Gene3D" id="3.10.20.260">
    <property type="entry name" value="NEDD8-activating enzyme E1, catalytic subunit"/>
    <property type="match status" value="1"/>
</dbReference>
<keyword evidence="3 4" id="KW-0067">ATP-binding</keyword>
<evidence type="ECO:0000256" key="2">
    <source>
        <dbReference type="ARBA" id="ARBA00022786"/>
    </source>
</evidence>
<sequence>MTTEQSILEEQRWDPVYKLIQKKSALKPEEDVDIDDTKNFVHTAKILVLGAGGLGCEILKDLALSGFRNISVIDMDIKKDQGRAKAVVAAEFVSSRIQGCNITAYVGDLTQPFTLQRYVADSEHQPATYKLDGDLKQHHNEFYSGFDIVISGLDAVAPRRWMNQVLTGFALKGNEFIIPYIDGGSERFAGQVRVMLPTLTSCYDCLLNLIPPPTIYAPCTLASTPRIPEHCIQFIVNNFKDFHDGRFADADIKEDVKWIYERALKRAQERNIEGVTEKLTLGVIKSIIPIVSSTNCIISGLIVHEALKMCINYPVLKNSISFNGNGENGIYTGTQNLFKKPDCLACSEIKTFDVKFPSNATVRDVYEMLQDPGKDFKLKSPGLYTSSAFPIHRKGLIESNINSPIKELVLDSNDVIVRDVALGPEAVNKITIHIIFEE</sequence>
<dbReference type="GO" id="GO:0005524">
    <property type="term" value="F:ATP binding"/>
    <property type="evidence" value="ECO:0007669"/>
    <property type="project" value="UniProtKB-UniRule"/>
</dbReference>
<comment type="pathway">
    <text evidence="4">Protein modification; protein neddylation.</text>
</comment>
<dbReference type="OrthoDB" id="10255449at2759"/>
<dbReference type="InterPro" id="IPR035985">
    <property type="entry name" value="Ubiquitin-activating_enz"/>
</dbReference>
<comment type="caution">
    <text evidence="6">The sequence shown here is derived from an EMBL/GenBank/DDBJ whole genome shotgun (WGS) entry which is preliminary data.</text>
</comment>
<dbReference type="InterPro" id="IPR045886">
    <property type="entry name" value="ThiF/MoeB/HesA"/>
</dbReference>
<evidence type="ECO:0000259" key="5">
    <source>
        <dbReference type="Pfam" id="PF00899"/>
    </source>
</evidence>
<evidence type="ECO:0000313" key="6">
    <source>
        <dbReference type="EMBL" id="KAA6392766.1"/>
    </source>
</evidence>
<protein>
    <recommendedName>
        <fullName evidence="4">NEDD8-activating enzyme E1 catalytic subunit</fullName>
        <ecNumber evidence="4">6.2.1.64</ecNumber>
    </recommendedName>
</protein>
<dbReference type="SUPFAM" id="SSF69572">
    <property type="entry name" value="Activating enzymes of the ubiquitin-like proteins"/>
    <property type="match status" value="1"/>
</dbReference>
<name>A0A5J4WDJ9_9EUKA</name>
<comment type="function">
    <text evidence="4">Catalytic subunit of the dimeric E1 enzyme, which activates NEDD8.</text>
</comment>
<dbReference type="PANTHER" id="PTHR10953:SF6">
    <property type="entry name" value="NEDD8-ACTIVATING ENZYME E1 CATALYTIC SUBUNIT"/>
    <property type="match status" value="1"/>
</dbReference>
<dbReference type="UniPathway" id="UPA00885"/>